<dbReference type="InterPro" id="IPR045087">
    <property type="entry name" value="Cu-oxidase_fam"/>
</dbReference>
<dbReference type="PROSITE" id="PS51257">
    <property type="entry name" value="PROKAR_LIPOPROTEIN"/>
    <property type="match status" value="1"/>
</dbReference>
<evidence type="ECO:0000256" key="4">
    <source>
        <dbReference type="ARBA" id="ARBA00012297"/>
    </source>
</evidence>
<evidence type="ECO:0000256" key="10">
    <source>
        <dbReference type="ARBA" id="ARBA00023008"/>
    </source>
</evidence>
<dbReference type="GO" id="GO:0048046">
    <property type="term" value="C:apoplast"/>
    <property type="evidence" value="ECO:0007669"/>
    <property type="project" value="UniProtKB-SubCell"/>
</dbReference>
<keyword evidence="5 12" id="KW-0052">Apoplast</keyword>
<dbReference type="InterPro" id="IPR001117">
    <property type="entry name" value="Cu-oxidase_2nd"/>
</dbReference>
<evidence type="ECO:0000313" key="17">
    <source>
        <dbReference type="Proteomes" id="UP000316621"/>
    </source>
</evidence>
<evidence type="ECO:0000256" key="2">
    <source>
        <dbReference type="ARBA" id="ARBA00004271"/>
    </source>
</evidence>
<dbReference type="Gramene" id="RZC46992">
    <property type="protein sequence ID" value="RZC46992"/>
    <property type="gene ID" value="C5167_039931"/>
</dbReference>
<feature type="chain" id="PRO_5021509146" description="Laccase" evidence="12">
    <location>
        <begin position="22"/>
        <end position="575"/>
    </location>
</feature>
<keyword evidence="12" id="KW-0732">Signal</keyword>
<evidence type="ECO:0000256" key="12">
    <source>
        <dbReference type="RuleBase" id="RU361119"/>
    </source>
</evidence>
<evidence type="ECO:0000256" key="9">
    <source>
        <dbReference type="ARBA" id="ARBA00023002"/>
    </source>
</evidence>
<dbReference type="InterPro" id="IPR011707">
    <property type="entry name" value="Cu-oxidase-like_N"/>
</dbReference>
<dbReference type="SUPFAM" id="SSF49503">
    <property type="entry name" value="Cupredoxins"/>
    <property type="match status" value="3"/>
</dbReference>
<dbReference type="AlphaFoldDB" id="A0A4Y7IH25"/>
<evidence type="ECO:0000256" key="5">
    <source>
        <dbReference type="ARBA" id="ARBA00022523"/>
    </source>
</evidence>
<dbReference type="OMA" id="RNPPYRD"/>
<accession>A0A4Y7IH25</accession>
<dbReference type="CDD" id="cd13897">
    <property type="entry name" value="CuRO_3_LCC_plant"/>
    <property type="match status" value="1"/>
</dbReference>
<dbReference type="EC" id="1.10.3.2" evidence="4 12"/>
<dbReference type="Pfam" id="PF07731">
    <property type="entry name" value="Cu-oxidase_2"/>
    <property type="match status" value="1"/>
</dbReference>
<feature type="domain" description="Plastocyanin-like" evidence="13">
    <location>
        <begin position="162"/>
        <end position="314"/>
    </location>
</feature>
<comment type="function">
    <text evidence="12">Lignin degradation and detoxification of lignin-derived products.</text>
</comment>
<dbReference type="Gene3D" id="2.60.40.420">
    <property type="entry name" value="Cupredoxins - blue copper proteins"/>
    <property type="match status" value="3"/>
</dbReference>
<protein>
    <recommendedName>
        <fullName evidence="4 12">Laccase</fullName>
        <ecNumber evidence="4 12">1.10.3.2</ecNumber>
    </recommendedName>
    <alternativeName>
        <fullName evidence="12">Benzenediol:oxygen oxidoreductase</fullName>
    </alternativeName>
    <alternativeName>
        <fullName evidence="12">Diphenol oxidase</fullName>
    </alternativeName>
    <alternativeName>
        <fullName evidence="12">Urishiol oxidase</fullName>
    </alternativeName>
</protein>
<evidence type="ECO:0000256" key="1">
    <source>
        <dbReference type="ARBA" id="ARBA00000349"/>
    </source>
</evidence>
<dbReference type="Pfam" id="PF00394">
    <property type="entry name" value="Cu-oxidase"/>
    <property type="match status" value="1"/>
</dbReference>
<evidence type="ECO:0000256" key="7">
    <source>
        <dbReference type="ARBA" id="ARBA00022723"/>
    </source>
</evidence>
<dbReference type="PROSITE" id="PS00080">
    <property type="entry name" value="MULTICOPPER_OXIDASE2"/>
    <property type="match status" value="1"/>
</dbReference>
<comment type="catalytic activity">
    <reaction evidence="1 12">
        <text>4 hydroquinone + O2 = 4 benzosemiquinone + 2 H2O</text>
        <dbReference type="Rhea" id="RHEA:11276"/>
        <dbReference type="ChEBI" id="CHEBI:15377"/>
        <dbReference type="ChEBI" id="CHEBI:15379"/>
        <dbReference type="ChEBI" id="CHEBI:17594"/>
        <dbReference type="ChEBI" id="CHEBI:17977"/>
        <dbReference type="EC" id="1.10.3.2"/>
    </reaction>
</comment>
<dbReference type="CDD" id="cd13849">
    <property type="entry name" value="CuRO_1_LCC_plant"/>
    <property type="match status" value="1"/>
</dbReference>
<gene>
    <name evidence="16" type="ORF">C5167_039931</name>
</gene>
<keyword evidence="8 12" id="KW-0677">Repeat</keyword>
<evidence type="ECO:0000256" key="8">
    <source>
        <dbReference type="ARBA" id="ARBA00022737"/>
    </source>
</evidence>
<dbReference type="InterPro" id="IPR034285">
    <property type="entry name" value="CuRO_2_LCC"/>
</dbReference>
<keyword evidence="11 12" id="KW-0439">Lignin degradation</keyword>
<dbReference type="GO" id="GO:0052716">
    <property type="term" value="F:hydroquinone:oxygen oxidoreductase activity"/>
    <property type="evidence" value="ECO:0007669"/>
    <property type="project" value="UniProtKB-EC"/>
</dbReference>
<dbReference type="FunFam" id="2.60.40.420:FF:000049">
    <property type="entry name" value="Laccase"/>
    <property type="match status" value="1"/>
</dbReference>
<feature type="domain" description="Plastocyanin-like" evidence="15">
    <location>
        <begin position="38"/>
        <end position="149"/>
    </location>
</feature>
<comment type="cofactor">
    <cofactor evidence="12">
        <name>Cu cation</name>
        <dbReference type="ChEBI" id="CHEBI:23378"/>
    </cofactor>
    <text evidence="12">Binds 4 Cu cations per monomer.</text>
</comment>
<dbReference type="InterPro" id="IPR002355">
    <property type="entry name" value="Cu_oxidase_Cu_BS"/>
</dbReference>
<comment type="subcellular location">
    <subcellularLocation>
        <location evidence="2 12">Secreted</location>
        <location evidence="2 12">Extracellular space</location>
        <location evidence="2 12">Apoplast</location>
    </subcellularLocation>
</comment>
<keyword evidence="9 12" id="KW-0560">Oxidoreductase</keyword>
<feature type="signal peptide" evidence="12">
    <location>
        <begin position="1"/>
        <end position="21"/>
    </location>
</feature>
<evidence type="ECO:0000256" key="3">
    <source>
        <dbReference type="ARBA" id="ARBA00010609"/>
    </source>
</evidence>
<reference evidence="16 17" key="1">
    <citation type="journal article" date="2018" name="Science">
        <title>The opium poppy genome and morphinan production.</title>
        <authorList>
            <person name="Guo L."/>
            <person name="Winzer T."/>
            <person name="Yang X."/>
            <person name="Li Y."/>
            <person name="Ning Z."/>
            <person name="He Z."/>
            <person name="Teodor R."/>
            <person name="Lu Y."/>
            <person name="Bowser T.A."/>
            <person name="Graham I.A."/>
            <person name="Ye K."/>
        </authorList>
    </citation>
    <scope>NUCLEOTIDE SEQUENCE [LARGE SCALE GENOMIC DNA]</scope>
    <source>
        <strain evidence="17">cv. HN1</strain>
        <tissue evidence="16">Leaves</tissue>
    </source>
</reference>
<dbReference type="InterPro" id="IPR034289">
    <property type="entry name" value="CuRO_3_LCC"/>
</dbReference>
<dbReference type="OrthoDB" id="2121828at2759"/>
<dbReference type="NCBIfam" id="TIGR03389">
    <property type="entry name" value="laccase"/>
    <property type="match status" value="1"/>
</dbReference>
<dbReference type="PANTHER" id="PTHR11709:SF9">
    <property type="entry name" value="LACCASE-7"/>
    <property type="match status" value="1"/>
</dbReference>
<dbReference type="GO" id="GO:0046274">
    <property type="term" value="P:lignin catabolic process"/>
    <property type="evidence" value="ECO:0007669"/>
    <property type="project" value="UniProtKB-KW"/>
</dbReference>
<keyword evidence="10 12" id="KW-0186">Copper</keyword>
<organism evidence="16 17">
    <name type="scientific">Papaver somniferum</name>
    <name type="common">Opium poppy</name>
    <dbReference type="NCBI Taxonomy" id="3469"/>
    <lineage>
        <taxon>Eukaryota</taxon>
        <taxon>Viridiplantae</taxon>
        <taxon>Streptophyta</taxon>
        <taxon>Embryophyta</taxon>
        <taxon>Tracheophyta</taxon>
        <taxon>Spermatophyta</taxon>
        <taxon>Magnoliopsida</taxon>
        <taxon>Ranunculales</taxon>
        <taxon>Papaveraceae</taxon>
        <taxon>Papaveroideae</taxon>
        <taxon>Papaver</taxon>
    </lineage>
</organism>
<evidence type="ECO:0000313" key="16">
    <source>
        <dbReference type="EMBL" id="RZC46992.1"/>
    </source>
</evidence>
<keyword evidence="6 12" id="KW-0964">Secreted</keyword>
<dbReference type="InterPro" id="IPR011706">
    <property type="entry name" value="Cu-oxidase_C"/>
</dbReference>
<dbReference type="InterPro" id="IPR034288">
    <property type="entry name" value="CuRO_1_LCC"/>
</dbReference>
<comment type="similarity">
    <text evidence="3 12">Belongs to the multicopper oxidase family.</text>
</comment>
<evidence type="ECO:0000259" key="15">
    <source>
        <dbReference type="Pfam" id="PF07732"/>
    </source>
</evidence>
<dbReference type="InterPro" id="IPR008972">
    <property type="entry name" value="Cupredoxin"/>
</dbReference>
<dbReference type="PANTHER" id="PTHR11709">
    <property type="entry name" value="MULTI-COPPER OXIDASE"/>
    <property type="match status" value="1"/>
</dbReference>
<dbReference type="GO" id="GO:0005507">
    <property type="term" value="F:copper ion binding"/>
    <property type="evidence" value="ECO:0007669"/>
    <property type="project" value="InterPro"/>
</dbReference>
<evidence type="ECO:0000259" key="14">
    <source>
        <dbReference type="Pfam" id="PF07731"/>
    </source>
</evidence>
<evidence type="ECO:0000256" key="11">
    <source>
        <dbReference type="ARBA" id="ARBA00023185"/>
    </source>
</evidence>
<dbReference type="Pfam" id="PF07732">
    <property type="entry name" value="Cu-oxidase_3"/>
    <property type="match status" value="1"/>
</dbReference>
<name>A0A4Y7IH25_PAPSO</name>
<sequence>MGRQLCFVPFVYVLIITLACSSSLIHAKVVEHTFHVGNITTRKMCQERTIIAVNGSLPGPTILVNEGDTLIVHVLNKSPYDVTIHWHGIFQLFSGWADGPEFATQCPIKPGHKYTYKFKVTKQEGTLWWHAHTSYMRATVYGALIIRPRIGRKYPFPKPYREVPIMIGEWWNANVMDVERIGMSTGGVPNISDAYSINGRLGDLYPCSKKHTYKLKVTPGKTYLLRIINAALNSQHFFKIANHKFTIVAIDASYAEPYRTSVVVIAPGQTVDVLMETNQPMADYYMAARPYNSAAVAGPFSDDTTTTGIVHYIGGPTKNSTAKMPILPALNDTATAHKFYTNLTGLTTSRFFVPVPRHPDEKMFITFGLGISVCGTPNGCINSPFGPMISFAASMNNHSFELPTSTSMLEAFANGVKGVYTEDFPDHPPLKFDYTKANLSSSLWMTEKNTRVKKVKFNSIVEIVLQNTALLTPENHPMHLHGFNFHVLAQGFGNYNNNKDRKKFNFFNPQERNTIAVPTGGWVVIRFRANNPGVWMMHCHLDVHMPLGLAMAFVVENGPTLSTRLPPPPADLPRC</sequence>
<feature type="domain" description="Plastocyanin-like" evidence="14">
    <location>
        <begin position="424"/>
        <end position="558"/>
    </location>
</feature>
<evidence type="ECO:0000259" key="13">
    <source>
        <dbReference type="Pfam" id="PF00394"/>
    </source>
</evidence>
<dbReference type="Proteomes" id="UP000316621">
    <property type="component" value="Chromosome 1"/>
</dbReference>
<evidence type="ECO:0000256" key="6">
    <source>
        <dbReference type="ARBA" id="ARBA00022525"/>
    </source>
</evidence>
<proteinExistence type="inferred from homology"/>
<dbReference type="STRING" id="3469.A0A4Y7IH25"/>
<keyword evidence="17" id="KW-1185">Reference proteome</keyword>
<dbReference type="EMBL" id="CM010715">
    <property type="protein sequence ID" value="RZC46992.1"/>
    <property type="molecule type" value="Genomic_DNA"/>
</dbReference>
<keyword evidence="7 12" id="KW-0479">Metal-binding</keyword>
<dbReference type="InterPro" id="IPR017761">
    <property type="entry name" value="Laccase"/>
</dbReference>
<dbReference type="CDD" id="cd13875">
    <property type="entry name" value="CuRO_2_LCC_plant"/>
    <property type="match status" value="1"/>
</dbReference>